<accession>A0A1H1XZJ6</accession>
<evidence type="ECO:0000256" key="1">
    <source>
        <dbReference type="SAM" id="MobiDB-lite"/>
    </source>
</evidence>
<organism evidence="2 3">
    <name type="scientific">Bradyrhizobium canariense</name>
    <dbReference type="NCBI Taxonomy" id="255045"/>
    <lineage>
        <taxon>Bacteria</taxon>
        <taxon>Pseudomonadati</taxon>
        <taxon>Pseudomonadota</taxon>
        <taxon>Alphaproteobacteria</taxon>
        <taxon>Hyphomicrobiales</taxon>
        <taxon>Nitrobacteraceae</taxon>
        <taxon>Bradyrhizobium</taxon>
    </lineage>
</organism>
<sequence length="224" mass="23249">MGNKPVLVTAVRPGRTRGVAMLSVIMIGLTCGMLSSPASAQSLTDRFKSLFGGKSDQPAQDAPPAVPPVDQPDLNCPPVSIRAGASTYAVGLPGKEATGADLRFQASITRTARDCTRTGGDITARIGIQGRVIAGPAGAPATVEIPMRVAVVQGGVNERTIATKAYRTTVEMSEDGSVPFTLVAEDLVYPAPVGAVGDSYIFYIGFDPQALAPEPKARAPKKKK</sequence>
<proteinExistence type="predicted"/>
<feature type="region of interest" description="Disordered" evidence="1">
    <location>
        <begin position="49"/>
        <end position="68"/>
    </location>
</feature>
<dbReference type="Proteomes" id="UP000243904">
    <property type="component" value="Chromosome I"/>
</dbReference>
<name>A0A1H1XZJ6_9BRAD</name>
<gene>
    <name evidence="2" type="ORF">SAMN05444158_4563</name>
</gene>
<dbReference type="EMBL" id="LT629750">
    <property type="protein sequence ID" value="SDT14637.1"/>
    <property type="molecule type" value="Genomic_DNA"/>
</dbReference>
<evidence type="ECO:0000313" key="3">
    <source>
        <dbReference type="Proteomes" id="UP000243904"/>
    </source>
</evidence>
<protein>
    <submittedName>
        <fullName evidence="2">Uncharacterized protein</fullName>
    </submittedName>
</protein>
<reference evidence="3" key="1">
    <citation type="submission" date="2016-10" db="EMBL/GenBank/DDBJ databases">
        <authorList>
            <person name="Varghese N."/>
            <person name="Submissions S."/>
        </authorList>
    </citation>
    <scope>NUCLEOTIDE SEQUENCE [LARGE SCALE GENOMIC DNA]</scope>
    <source>
        <strain evidence="3">GAS369</strain>
    </source>
</reference>
<evidence type="ECO:0000313" key="2">
    <source>
        <dbReference type="EMBL" id="SDT14637.1"/>
    </source>
</evidence>
<keyword evidence="3" id="KW-1185">Reference proteome</keyword>
<dbReference type="AlphaFoldDB" id="A0A1H1XZJ6"/>